<keyword evidence="1" id="KW-0805">Transcription regulation</keyword>
<organism evidence="5 6">
    <name type="scientific">Micromonospora humi</name>
    <dbReference type="NCBI Taxonomy" id="745366"/>
    <lineage>
        <taxon>Bacteria</taxon>
        <taxon>Bacillati</taxon>
        <taxon>Actinomycetota</taxon>
        <taxon>Actinomycetes</taxon>
        <taxon>Micromonosporales</taxon>
        <taxon>Micromonosporaceae</taxon>
        <taxon>Micromonospora</taxon>
    </lineage>
</organism>
<dbReference type="InterPro" id="IPR009057">
    <property type="entry name" value="Homeodomain-like_sf"/>
</dbReference>
<dbReference type="PROSITE" id="PS01124">
    <property type="entry name" value="HTH_ARAC_FAMILY_2"/>
    <property type="match status" value="1"/>
</dbReference>
<dbReference type="OrthoDB" id="161473at2"/>
<name>A0A1C5K4P8_9ACTN</name>
<dbReference type="EMBL" id="FMDM01000019">
    <property type="protein sequence ID" value="SCG77764.1"/>
    <property type="molecule type" value="Genomic_DNA"/>
</dbReference>
<proteinExistence type="predicted"/>
<evidence type="ECO:0000256" key="2">
    <source>
        <dbReference type="ARBA" id="ARBA00023125"/>
    </source>
</evidence>
<protein>
    <submittedName>
        <fullName evidence="5">Transcriptional regulator, AraC family</fullName>
    </submittedName>
</protein>
<dbReference type="Gene3D" id="1.10.10.60">
    <property type="entry name" value="Homeodomain-like"/>
    <property type="match status" value="2"/>
</dbReference>
<feature type="domain" description="HTH araC/xylS-type" evidence="4">
    <location>
        <begin position="8"/>
        <end position="107"/>
    </location>
</feature>
<evidence type="ECO:0000256" key="1">
    <source>
        <dbReference type="ARBA" id="ARBA00023015"/>
    </source>
</evidence>
<dbReference type="SMART" id="SM00342">
    <property type="entry name" value="HTH_ARAC"/>
    <property type="match status" value="1"/>
</dbReference>
<keyword evidence="3" id="KW-0804">Transcription</keyword>
<dbReference type="SUPFAM" id="SSF46689">
    <property type="entry name" value="Homeodomain-like"/>
    <property type="match status" value="1"/>
</dbReference>
<dbReference type="RefSeq" id="WP_091071027.1">
    <property type="nucleotide sequence ID" value="NZ_FMDM01000019.1"/>
</dbReference>
<evidence type="ECO:0000259" key="4">
    <source>
        <dbReference type="PROSITE" id="PS01124"/>
    </source>
</evidence>
<keyword evidence="2" id="KW-0238">DNA-binding</keyword>
<gene>
    <name evidence="5" type="ORF">GA0070213_11935</name>
</gene>
<evidence type="ECO:0000313" key="6">
    <source>
        <dbReference type="Proteomes" id="UP000199360"/>
    </source>
</evidence>
<dbReference type="PANTHER" id="PTHR46796">
    <property type="entry name" value="HTH-TYPE TRANSCRIPTIONAL ACTIVATOR RHAS-RELATED"/>
    <property type="match status" value="1"/>
</dbReference>
<reference evidence="6" key="1">
    <citation type="submission" date="2016-06" db="EMBL/GenBank/DDBJ databases">
        <authorList>
            <person name="Varghese N."/>
            <person name="Submissions Spin"/>
        </authorList>
    </citation>
    <scope>NUCLEOTIDE SEQUENCE [LARGE SCALE GENOMIC DNA]</scope>
    <source>
        <strain evidence="6">DSM 45647</strain>
    </source>
</reference>
<dbReference type="STRING" id="745366.GA0070213_11935"/>
<dbReference type="Pfam" id="PF12833">
    <property type="entry name" value="HTH_18"/>
    <property type="match status" value="1"/>
</dbReference>
<keyword evidence="6" id="KW-1185">Reference proteome</keyword>
<evidence type="ECO:0000313" key="5">
    <source>
        <dbReference type="EMBL" id="SCG77764.1"/>
    </source>
</evidence>
<sequence length="308" mass="33063">MNRNDGLTGLLDVLQAALDDPSAGPAGLAARAHLSRFHFDRLVAAATGEPPGALRRRLLLERAAYRLVTSDRTVLDVAVEAGYGSHEAFTRAFHRSYGVAPTAVRRRPPLVFRDLELPCPSGVHFQPPGGLRLPAARQETPMNVLQNLVDHHVETLTAIIDRAGGLDEQVLDRPVTVSVETIDDEPTLRSLINAMVTQEEHWLSALRGGDWPDESDRSVRGLAARHAVAGRDWRAFVARTLADGTLADTFVDTTCTPPTTHTLGGTIGHVITFAAVRRTLAIGALRSAGVTDLGAGDPRPYLDHAAGA</sequence>
<evidence type="ECO:0000256" key="3">
    <source>
        <dbReference type="ARBA" id="ARBA00023163"/>
    </source>
</evidence>
<dbReference type="AlphaFoldDB" id="A0A1C5K4P8"/>
<dbReference type="InterPro" id="IPR050204">
    <property type="entry name" value="AraC_XylS_family_regulators"/>
</dbReference>
<dbReference type="Proteomes" id="UP000199360">
    <property type="component" value="Unassembled WGS sequence"/>
</dbReference>
<dbReference type="GO" id="GO:0043565">
    <property type="term" value="F:sequence-specific DNA binding"/>
    <property type="evidence" value="ECO:0007669"/>
    <property type="project" value="InterPro"/>
</dbReference>
<dbReference type="InterPro" id="IPR018060">
    <property type="entry name" value="HTH_AraC"/>
</dbReference>
<dbReference type="GO" id="GO:0003700">
    <property type="term" value="F:DNA-binding transcription factor activity"/>
    <property type="evidence" value="ECO:0007669"/>
    <property type="project" value="InterPro"/>
</dbReference>
<accession>A0A1C5K4P8</accession>